<reference evidence="1" key="1">
    <citation type="submission" date="2021-01" db="EMBL/GenBank/DDBJ databases">
        <authorList>
            <consortium name="Genoscope - CEA"/>
            <person name="William W."/>
        </authorList>
    </citation>
    <scope>NUCLEOTIDE SEQUENCE</scope>
</reference>
<proteinExistence type="predicted"/>
<accession>A0A8S1YIF2</accession>
<dbReference type="AlphaFoldDB" id="A0A8S1YIF2"/>
<name>A0A8S1YIF2_9CILI</name>
<evidence type="ECO:0000313" key="2">
    <source>
        <dbReference type="Proteomes" id="UP000689195"/>
    </source>
</evidence>
<comment type="caution">
    <text evidence="1">The sequence shown here is derived from an EMBL/GenBank/DDBJ whole genome shotgun (WGS) entry which is preliminary data.</text>
</comment>
<evidence type="ECO:0000313" key="1">
    <source>
        <dbReference type="EMBL" id="CAD8213649.1"/>
    </source>
</evidence>
<organism evidence="1 2">
    <name type="scientific">Paramecium pentaurelia</name>
    <dbReference type="NCBI Taxonomy" id="43138"/>
    <lineage>
        <taxon>Eukaryota</taxon>
        <taxon>Sar</taxon>
        <taxon>Alveolata</taxon>
        <taxon>Ciliophora</taxon>
        <taxon>Intramacronucleata</taxon>
        <taxon>Oligohymenophorea</taxon>
        <taxon>Peniculida</taxon>
        <taxon>Parameciidae</taxon>
        <taxon>Paramecium</taxon>
    </lineage>
</organism>
<sequence>MRSLLGYLGTIFFIKELSKLAYQKDKFFFELLLFAHHLWQFIIQKLKSLREIYLLI</sequence>
<keyword evidence="2" id="KW-1185">Reference proteome</keyword>
<gene>
    <name evidence="1" type="ORF">PPENT_87.1.T1830014</name>
</gene>
<protein>
    <submittedName>
        <fullName evidence="1">Uncharacterized protein</fullName>
    </submittedName>
</protein>
<dbReference type="EMBL" id="CAJJDO010000183">
    <property type="protein sequence ID" value="CAD8213649.1"/>
    <property type="molecule type" value="Genomic_DNA"/>
</dbReference>
<dbReference type="Proteomes" id="UP000689195">
    <property type="component" value="Unassembled WGS sequence"/>
</dbReference>